<dbReference type="EMBL" id="BIFR01000002">
    <property type="protein sequence ID" value="GCE15822.1"/>
    <property type="molecule type" value="Genomic_DNA"/>
</dbReference>
<evidence type="ECO:0000256" key="9">
    <source>
        <dbReference type="ARBA" id="ARBA00022840"/>
    </source>
</evidence>
<evidence type="ECO:0000256" key="4">
    <source>
        <dbReference type="ARBA" id="ARBA00022553"/>
    </source>
</evidence>
<dbReference type="PROSITE" id="PS50109">
    <property type="entry name" value="HIS_KIN"/>
    <property type="match status" value="1"/>
</dbReference>
<comment type="subcellular location">
    <subcellularLocation>
        <location evidence="2">Membrane</location>
        <topology evidence="2">Multi-pass membrane protein</topology>
    </subcellularLocation>
</comment>
<keyword evidence="9" id="KW-0067">ATP-binding</keyword>
<evidence type="ECO:0000256" key="5">
    <source>
        <dbReference type="ARBA" id="ARBA00022679"/>
    </source>
</evidence>
<dbReference type="PROSITE" id="PS50113">
    <property type="entry name" value="PAC"/>
    <property type="match status" value="1"/>
</dbReference>
<sequence>MILVVVLVSLNWGAAPGMLAALLGTVLLLCFIIPPYFLPTINQIEDILEISLYTLASLAISLLASQTQRARTEAESAQKRADARARELEATFNAITDGVVLYDAEGQMVQINAAYRELIALDKDPSHLQLTPAQRGAILALRDEQGQPLDSEQQPVQRMLNGDRFWGAKAMDIQMRTLDGREIQLNLAGTPMYNQEQELTGGVLIFRDVTERRRLEQRTHDALAALLTMTDVLVHTPVQSRDDTRQQTALRLVELTCSLLGCQTASIITVDHDTLTFQPIVMIGIPAEIEQQVQAQIARTNLRDYFRPEDIQKLYRGESILSDLSQSRTEKAPGYGLRSLLGAPMLVGERLVGFISLDYDTTEHRYPLEEERSLITAIGKLAAVIIERERLTRERTEAQAAELAAREANVLKDEFIGIAGHELRTPLTTIKVSVQLAKRQLERVLQRDDAVPPDLLKILTSVASFLGRTERQVGVQGRLVNDLLDVSRIEAGRLELHPELHDLATIVHEVVEDQQFLTPERTITFTKLSHEELLVTVDADRVRQVVSNYLSNALKYSEASRPVIVVVEQVGSRARMSVSDQGPGLSNTEQLRIWDRFYRSPDVEVKSGSGVGLGLGLHISRTIIERQGGSVGVQSQPGAGSTFWFTFPLAEQE</sequence>
<feature type="domain" description="Histidine kinase" evidence="14">
    <location>
        <begin position="418"/>
        <end position="651"/>
    </location>
</feature>
<comment type="catalytic activity">
    <reaction evidence="1">
        <text>ATP + protein L-histidine = ADP + protein N-phospho-L-histidine.</text>
        <dbReference type="EC" id="2.7.13.3"/>
    </reaction>
</comment>
<evidence type="ECO:0000256" key="3">
    <source>
        <dbReference type="ARBA" id="ARBA00012438"/>
    </source>
</evidence>
<dbReference type="InterPro" id="IPR000700">
    <property type="entry name" value="PAS-assoc_C"/>
</dbReference>
<evidence type="ECO:0000259" key="14">
    <source>
        <dbReference type="PROSITE" id="PS50109"/>
    </source>
</evidence>
<reference evidence="18" key="1">
    <citation type="submission" date="2018-12" db="EMBL/GenBank/DDBJ databases">
        <title>Tengunoibacter tsumagoiensis gen. nov., sp. nov., Dictyobacter kobayashii sp. nov., D. alpinus sp. nov., and D. joshuensis sp. nov. and description of Dictyobacteraceae fam. nov. within the order Ktedonobacterales isolated from Tengu-no-mugimeshi.</title>
        <authorList>
            <person name="Wang C.M."/>
            <person name="Zheng Y."/>
            <person name="Sakai Y."/>
            <person name="Toyoda A."/>
            <person name="Minakuchi Y."/>
            <person name="Abe K."/>
            <person name="Yokota A."/>
            <person name="Yabe S."/>
        </authorList>
    </citation>
    <scope>NUCLEOTIDE SEQUENCE [LARGE SCALE GENOMIC DNA]</scope>
    <source>
        <strain evidence="18">Uno3</strain>
    </source>
</reference>
<comment type="caution">
    <text evidence="17">The sequence shown here is derived from an EMBL/GenBank/DDBJ whole genome shotgun (WGS) entry which is preliminary data.</text>
</comment>
<evidence type="ECO:0000256" key="12">
    <source>
        <dbReference type="ARBA" id="ARBA00023136"/>
    </source>
</evidence>
<keyword evidence="18" id="KW-1185">Reference proteome</keyword>
<keyword evidence="12 13" id="KW-0472">Membrane</keyword>
<name>A0A402A9I1_9CHLR</name>
<dbReference type="CDD" id="cd00075">
    <property type="entry name" value="HATPase"/>
    <property type="match status" value="1"/>
</dbReference>
<accession>A0A402A9I1</accession>
<dbReference type="GO" id="GO:0016020">
    <property type="term" value="C:membrane"/>
    <property type="evidence" value="ECO:0007669"/>
    <property type="project" value="UniProtKB-SubCell"/>
</dbReference>
<evidence type="ECO:0000256" key="1">
    <source>
        <dbReference type="ARBA" id="ARBA00000085"/>
    </source>
</evidence>
<dbReference type="InterPro" id="IPR050736">
    <property type="entry name" value="Sensor_HK_Regulatory"/>
</dbReference>
<dbReference type="Gene3D" id="3.30.565.10">
    <property type="entry name" value="Histidine kinase-like ATPase, C-terminal domain"/>
    <property type="match status" value="1"/>
</dbReference>
<dbReference type="PRINTS" id="PR00344">
    <property type="entry name" value="BCTRLSENSOR"/>
</dbReference>
<dbReference type="SMART" id="SM00388">
    <property type="entry name" value="HisKA"/>
    <property type="match status" value="1"/>
</dbReference>
<gene>
    <name evidence="17" type="ORF">KTT_56810</name>
</gene>
<dbReference type="NCBIfam" id="TIGR00229">
    <property type="entry name" value="sensory_box"/>
    <property type="match status" value="1"/>
</dbReference>
<keyword evidence="4" id="KW-0597">Phosphoprotein</keyword>
<dbReference type="SMART" id="SM00086">
    <property type="entry name" value="PAC"/>
    <property type="match status" value="1"/>
</dbReference>
<evidence type="ECO:0000256" key="8">
    <source>
        <dbReference type="ARBA" id="ARBA00022777"/>
    </source>
</evidence>
<dbReference type="AlphaFoldDB" id="A0A402A9I1"/>
<dbReference type="InterPro" id="IPR036097">
    <property type="entry name" value="HisK_dim/P_sf"/>
</dbReference>
<dbReference type="EC" id="2.7.13.3" evidence="3"/>
<dbReference type="Gene3D" id="3.30.450.20">
    <property type="entry name" value="PAS domain"/>
    <property type="match status" value="1"/>
</dbReference>
<evidence type="ECO:0000256" key="2">
    <source>
        <dbReference type="ARBA" id="ARBA00004141"/>
    </source>
</evidence>
<protein>
    <recommendedName>
        <fullName evidence="3">histidine kinase</fullName>
        <ecNumber evidence="3">2.7.13.3</ecNumber>
    </recommendedName>
</protein>
<dbReference type="InterPro" id="IPR013656">
    <property type="entry name" value="PAS_4"/>
</dbReference>
<dbReference type="Gene3D" id="1.20.120.620">
    <property type="entry name" value="Backbone structure of the membrane domain of e. Coli histidine kinase receptor kdpd"/>
    <property type="match status" value="1"/>
</dbReference>
<dbReference type="InterPro" id="IPR003594">
    <property type="entry name" value="HATPase_dom"/>
</dbReference>
<dbReference type="InterPro" id="IPR038318">
    <property type="entry name" value="KdpD_sf"/>
</dbReference>
<keyword evidence="11" id="KW-0902">Two-component regulatory system</keyword>
<dbReference type="GO" id="GO:0000155">
    <property type="term" value="F:phosphorelay sensor kinase activity"/>
    <property type="evidence" value="ECO:0007669"/>
    <property type="project" value="InterPro"/>
</dbReference>
<evidence type="ECO:0000256" key="11">
    <source>
        <dbReference type="ARBA" id="ARBA00023012"/>
    </source>
</evidence>
<keyword evidence="6 13" id="KW-0812">Transmembrane</keyword>
<evidence type="ECO:0000256" key="10">
    <source>
        <dbReference type="ARBA" id="ARBA00022989"/>
    </source>
</evidence>
<dbReference type="InterPro" id="IPR035965">
    <property type="entry name" value="PAS-like_dom_sf"/>
</dbReference>
<evidence type="ECO:0000256" key="7">
    <source>
        <dbReference type="ARBA" id="ARBA00022741"/>
    </source>
</evidence>
<dbReference type="CDD" id="cd00082">
    <property type="entry name" value="HisKA"/>
    <property type="match status" value="1"/>
</dbReference>
<evidence type="ECO:0000313" key="18">
    <source>
        <dbReference type="Proteomes" id="UP000287352"/>
    </source>
</evidence>
<dbReference type="Proteomes" id="UP000287352">
    <property type="component" value="Unassembled WGS sequence"/>
</dbReference>
<dbReference type="PANTHER" id="PTHR43711">
    <property type="entry name" value="TWO-COMPONENT HISTIDINE KINASE"/>
    <property type="match status" value="1"/>
</dbReference>
<dbReference type="Gene3D" id="1.10.287.130">
    <property type="match status" value="1"/>
</dbReference>
<dbReference type="InterPro" id="IPR000014">
    <property type="entry name" value="PAS"/>
</dbReference>
<organism evidence="17 18">
    <name type="scientific">Tengunoibacter tsumagoiensis</name>
    <dbReference type="NCBI Taxonomy" id="2014871"/>
    <lineage>
        <taxon>Bacteria</taxon>
        <taxon>Bacillati</taxon>
        <taxon>Chloroflexota</taxon>
        <taxon>Ktedonobacteria</taxon>
        <taxon>Ktedonobacterales</taxon>
        <taxon>Dictyobacteraceae</taxon>
        <taxon>Tengunoibacter</taxon>
    </lineage>
</organism>
<keyword evidence="10 13" id="KW-1133">Transmembrane helix</keyword>
<evidence type="ECO:0000256" key="6">
    <source>
        <dbReference type="ARBA" id="ARBA00022692"/>
    </source>
</evidence>
<dbReference type="SUPFAM" id="SSF47384">
    <property type="entry name" value="Homodimeric domain of signal transducing histidine kinase"/>
    <property type="match status" value="1"/>
</dbReference>
<dbReference type="InterPro" id="IPR036890">
    <property type="entry name" value="HATPase_C_sf"/>
</dbReference>
<dbReference type="Gene3D" id="3.30.450.40">
    <property type="match status" value="1"/>
</dbReference>
<dbReference type="FunFam" id="3.30.565.10:FF:000006">
    <property type="entry name" value="Sensor histidine kinase WalK"/>
    <property type="match status" value="1"/>
</dbReference>
<feature type="domain" description="PAC" evidence="16">
    <location>
        <begin position="169"/>
        <end position="221"/>
    </location>
</feature>
<dbReference type="Pfam" id="PF02518">
    <property type="entry name" value="HATPase_c"/>
    <property type="match status" value="1"/>
</dbReference>
<dbReference type="Pfam" id="PF00512">
    <property type="entry name" value="HisKA"/>
    <property type="match status" value="1"/>
</dbReference>
<dbReference type="Pfam" id="PF01590">
    <property type="entry name" value="GAF"/>
    <property type="match status" value="1"/>
</dbReference>
<dbReference type="InterPro" id="IPR025201">
    <property type="entry name" value="KdpD_TM"/>
</dbReference>
<dbReference type="InterPro" id="IPR001610">
    <property type="entry name" value="PAC"/>
</dbReference>
<dbReference type="CDD" id="cd00130">
    <property type="entry name" value="PAS"/>
    <property type="match status" value="1"/>
</dbReference>
<dbReference type="InterPro" id="IPR003661">
    <property type="entry name" value="HisK_dim/P_dom"/>
</dbReference>
<dbReference type="SUPFAM" id="SSF55785">
    <property type="entry name" value="PYP-like sensor domain (PAS domain)"/>
    <property type="match status" value="1"/>
</dbReference>
<dbReference type="GO" id="GO:0005524">
    <property type="term" value="F:ATP binding"/>
    <property type="evidence" value="ECO:0007669"/>
    <property type="project" value="UniProtKB-KW"/>
</dbReference>
<dbReference type="InterPro" id="IPR029016">
    <property type="entry name" value="GAF-like_dom_sf"/>
</dbReference>
<dbReference type="SMART" id="SM00387">
    <property type="entry name" value="HATPase_c"/>
    <property type="match status" value="1"/>
</dbReference>
<dbReference type="Pfam" id="PF08448">
    <property type="entry name" value="PAS_4"/>
    <property type="match status" value="1"/>
</dbReference>
<dbReference type="Pfam" id="PF13493">
    <property type="entry name" value="DUF4118"/>
    <property type="match status" value="1"/>
</dbReference>
<proteinExistence type="predicted"/>
<keyword evidence="7" id="KW-0547">Nucleotide-binding</keyword>
<dbReference type="PROSITE" id="PS50112">
    <property type="entry name" value="PAS"/>
    <property type="match status" value="1"/>
</dbReference>
<keyword evidence="5" id="KW-0808">Transferase</keyword>
<dbReference type="SUPFAM" id="SSF55781">
    <property type="entry name" value="GAF domain-like"/>
    <property type="match status" value="1"/>
</dbReference>
<dbReference type="SUPFAM" id="SSF55874">
    <property type="entry name" value="ATPase domain of HSP90 chaperone/DNA topoisomerase II/histidine kinase"/>
    <property type="match status" value="1"/>
</dbReference>
<dbReference type="PANTHER" id="PTHR43711:SF1">
    <property type="entry name" value="HISTIDINE KINASE 1"/>
    <property type="match status" value="1"/>
</dbReference>
<dbReference type="InterPro" id="IPR004358">
    <property type="entry name" value="Sig_transdc_His_kin-like_C"/>
</dbReference>
<evidence type="ECO:0000256" key="13">
    <source>
        <dbReference type="SAM" id="Phobius"/>
    </source>
</evidence>
<evidence type="ECO:0000313" key="17">
    <source>
        <dbReference type="EMBL" id="GCE15822.1"/>
    </source>
</evidence>
<evidence type="ECO:0000259" key="15">
    <source>
        <dbReference type="PROSITE" id="PS50112"/>
    </source>
</evidence>
<dbReference type="InterPro" id="IPR005467">
    <property type="entry name" value="His_kinase_dom"/>
</dbReference>
<evidence type="ECO:0000259" key="16">
    <source>
        <dbReference type="PROSITE" id="PS50113"/>
    </source>
</evidence>
<dbReference type="InterPro" id="IPR003018">
    <property type="entry name" value="GAF"/>
</dbReference>
<keyword evidence="8" id="KW-0418">Kinase</keyword>
<feature type="transmembrane region" description="Helical" evidence="13">
    <location>
        <begin position="12"/>
        <end position="38"/>
    </location>
</feature>
<dbReference type="SMART" id="SM00065">
    <property type="entry name" value="GAF"/>
    <property type="match status" value="1"/>
</dbReference>
<feature type="domain" description="PAS" evidence="15">
    <location>
        <begin position="84"/>
        <end position="124"/>
    </location>
</feature>